<dbReference type="Proteomes" id="UP000660611">
    <property type="component" value="Unassembled WGS sequence"/>
</dbReference>
<feature type="region of interest" description="Disordered" evidence="1">
    <location>
        <begin position="23"/>
        <end position="58"/>
    </location>
</feature>
<protein>
    <recommendedName>
        <fullName evidence="4">Lipoprotein</fullName>
    </recommendedName>
</protein>
<dbReference type="EMBL" id="BONQ01000033">
    <property type="protein sequence ID" value="GIG44266.1"/>
    <property type="molecule type" value="Genomic_DNA"/>
</dbReference>
<keyword evidence="3" id="KW-1185">Reference proteome</keyword>
<proteinExistence type="predicted"/>
<reference evidence="2" key="1">
    <citation type="submission" date="2021-01" db="EMBL/GenBank/DDBJ databases">
        <title>Whole genome shotgun sequence of Dactylosporangium siamense NBRC 106093.</title>
        <authorList>
            <person name="Komaki H."/>
            <person name="Tamura T."/>
        </authorList>
    </citation>
    <scope>NUCLEOTIDE SEQUENCE</scope>
    <source>
        <strain evidence="2">NBRC 106093</strain>
    </source>
</reference>
<evidence type="ECO:0000256" key="1">
    <source>
        <dbReference type="SAM" id="MobiDB-lite"/>
    </source>
</evidence>
<evidence type="ECO:0000313" key="2">
    <source>
        <dbReference type="EMBL" id="GIG44266.1"/>
    </source>
</evidence>
<organism evidence="2 3">
    <name type="scientific">Dactylosporangium siamense</name>
    <dbReference type="NCBI Taxonomy" id="685454"/>
    <lineage>
        <taxon>Bacteria</taxon>
        <taxon>Bacillati</taxon>
        <taxon>Actinomycetota</taxon>
        <taxon>Actinomycetes</taxon>
        <taxon>Micromonosporales</taxon>
        <taxon>Micromonosporaceae</taxon>
        <taxon>Dactylosporangium</taxon>
    </lineage>
</organism>
<accession>A0A919PG80</accession>
<dbReference type="AlphaFoldDB" id="A0A919PG80"/>
<name>A0A919PG80_9ACTN</name>
<evidence type="ECO:0008006" key="4">
    <source>
        <dbReference type="Google" id="ProtNLM"/>
    </source>
</evidence>
<evidence type="ECO:0000313" key="3">
    <source>
        <dbReference type="Proteomes" id="UP000660611"/>
    </source>
</evidence>
<feature type="compositionally biased region" description="Low complexity" evidence="1">
    <location>
        <begin position="39"/>
        <end position="58"/>
    </location>
</feature>
<sequence length="80" mass="8393">MSGMRRTIAIALAAALLFAGGCGRQERKDRRDQRPPAVSTQTTPAQDAPAAASQGDDVDQLLDQVDQQLSGDAQPAGDED</sequence>
<gene>
    <name evidence="2" type="ORF">Dsi01nite_023070</name>
</gene>
<feature type="compositionally biased region" description="Basic and acidic residues" evidence="1">
    <location>
        <begin position="24"/>
        <end position="34"/>
    </location>
</feature>
<dbReference type="PROSITE" id="PS51257">
    <property type="entry name" value="PROKAR_LIPOPROTEIN"/>
    <property type="match status" value="1"/>
</dbReference>
<comment type="caution">
    <text evidence="2">The sequence shown here is derived from an EMBL/GenBank/DDBJ whole genome shotgun (WGS) entry which is preliminary data.</text>
</comment>